<dbReference type="GO" id="GO:0003700">
    <property type="term" value="F:DNA-binding transcription factor activity"/>
    <property type="evidence" value="ECO:0007669"/>
    <property type="project" value="InterPro"/>
</dbReference>
<organism evidence="6 7">
    <name type="scientific">Pseudolactococcus raffinolactis</name>
    <dbReference type="NCBI Taxonomy" id="1366"/>
    <lineage>
        <taxon>Bacteria</taxon>
        <taxon>Bacillati</taxon>
        <taxon>Bacillota</taxon>
        <taxon>Bacilli</taxon>
        <taxon>Lactobacillales</taxon>
        <taxon>Streptococcaceae</taxon>
        <taxon>Pseudolactococcus</taxon>
    </lineage>
</organism>
<dbReference type="AlphaFoldDB" id="A0A2A5SBL7"/>
<dbReference type="OrthoDB" id="362473at2"/>
<dbReference type="SUPFAM" id="SSF46785">
    <property type="entry name" value="Winged helix' DNA-binding domain"/>
    <property type="match status" value="1"/>
</dbReference>
<keyword evidence="2" id="KW-0238">DNA-binding</keyword>
<gene>
    <name evidence="6" type="ORF">GU334_10965</name>
    <name evidence="5" type="ORF">GU336_01135</name>
</gene>
<dbReference type="Pfam" id="PF00392">
    <property type="entry name" value="GntR"/>
    <property type="match status" value="1"/>
</dbReference>
<dbReference type="Proteomes" id="UP000501945">
    <property type="component" value="Chromosome"/>
</dbReference>
<dbReference type="Gene3D" id="1.10.10.10">
    <property type="entry name" value="Winged helix-like DNA-binding domain superfamily/Winged helix DNA-binding domain"/>
    <property type="match status" value="1"/>
</dbReference>
<dbReference type="STRING" id="1348633.GCA_001591765_01221"/>
<evidence type="ECO:0000256" key="3">
    <source>
        <dbReference type="ARBA" id="ARBA00023163"/>
    </source>
</evidence>
<proteinExistence type="predicted"/>
<reference evidence="7 8" key="1">
    <citation type="submission" date="2019-12" db="EMBL/GenBank/DDBJ databases">
        <title>Whole genome sequences of Lactococcus raffinolactis strains isolated from sewage.</title>
        <authorList>
            <person name="Ybazeta G."/>
            <person name="Ross M."/>
            <person name="Brabant-Kirwan D."/>
            <person name="Saleh M."/>
            <person name="Dillon J.A."/>
            <person name="Splinter K."/>
            <person name="Nokhbeh R."/>
        </authorList>
    </citation>
    <scope>NUCLEOTIDE SEQUENCE [LARGE SCALE GENOMIC DNA]</scope>
    <source>
        <strain evidence="6 7">Lr_19_14</strain>
        <strain evidence="5 8">Lr_19_5</strain>
    </source>
</reference>
<evidence type="ECO:0000256" key="2">
    <source>
        <dbReference type="ARBA" id="ARBA00023125"/>
    </source>
</evidence>
<accession>A0A2A5SBL7</accession>
<evidence type="ECO:0000313" key="6">
    <source>
        <dbReference type="EMBL" id="QIW59394.1"/>
    </source>
</evidence>
<keyword evidence="7" id="KW-1185">Reference proteome</keyword>
<evidence type="ECO:0000259" key="4">
    <source>
        <dbReference type="PROSITE" id="PS50949"/>
    </source>
</evidence>
<name>A0A2A5SBL7_9LACT</name>
<dbReference type="RefSeq" id="WP_061774707.1">
    <property type="nucleotide sequence ID" value="NZ_BAAAXH010000077.1"/>
</dbReference>
<dbReference type="EMBL" id="CP047628">
    <property type="protein sequence ID" value="QIW59394.1"/>
    <property type="molecule type" value="Genomic_DNA"/>
</dbReference>
<dbReference type="Proteomes" id="UP000501558">
    <property type="component" value="Chromosome"/>
</dbReference>
<dbReference type="KEGG" id="lrn:CMV25_04730"/>
<dbReference type="InterPro" id="IPR036388">
    <property type="entry name" value="WH-like_DNA-bd_sf"/>
</dbReference>
<evidence type="ECO:0000256" key="1">
    <source>
        <dbReference type="ARBA" id="ARBA00023015"/>
    </source>
</evidence>
<dbReference type="PANTHER" id="PTHR38445:SF9">
    <property type="entry name" value="HTH-TYPE TRANSCRIPTIONAL REPRESSOR YTRA"/>
    <property type="match status" value="1"/>
</dbReference>
<protein>
    <submittedName>
        <fullName evidence="6">GntR family transcriptional regulator</fullName>
    </submittedName>
</protein>
<dbReference type="GO" id="GO:0003677">
    <property type="term" value="F:DNA binding"/>
    <property type="evidence" value="ECO:0007669"/>
    <property type="project" value="UniProtKB-KW"/>
</dbReference>
<evidence type="ECO:0000313" key="5">
    <source>
        <dbReference type="EMBL" id="QIW52877.1"/>
    </source>
</evidence>
<dbReference type="InterPro" id="IPR036390">
    <property type="entry name" value="WH_DNA-bd_sf"/>
</dbReference>
<dbReference type="EMBL" id="CP047616">
    <property type="protein sequence ID" value="QIW52877.1"/>
    <property type="molecule type" value="Genomic_DNA"/>
</dbReference>
<evidence type="ECO:0000313" key="7">
    <source>
        <dbReference type="Proteomes" id="UP000501558"/>
    </source>
</evidence>
<dbReference type="PROSITE" id="PS50949">
    <property type="entry name" value="HTH_GNTR"/>
    <property type="match status" value="1"/>
</dbReference>
<keyword evidence="1" id="KW-0805">Transcription regulation</keyword>
<dbReference type="InterPro" id="IPR000524">
    <property type="entry name" value="Tscrpt_reg_HTH_GntR"/>
</dbReference>
<feature type="domain" description="HTH gntR-type" evidence="4">
    <location>
        <begin position="4"/>
        <end position="72"/>
    </location>
</feature>
<dbReference type="SMART" id="SM00345">
    <property type="entry name" value="HTH_GNTR"/>
    <property type="match status" value="1"/>
</dbReference>
<dbReference type="GeneID" id="93296408"/>
<evidence type="ECO:0000313" key="8">
    <source>
        <dbReference type="Proteomes" id="UP000501945"/>
    </source>
</evidence>
<dbReference type="PANTHER" id="PTHR38445">
    <property type="entry name" value="HTH-TYPE TRANSCRIPTIONAL REPRESSOR YTRA"/>
    <property type="match status" value="1"/>
</dbReference>
<sequence length="118" mass="13363">MNKLAIYEQLSLEIKSDIASGILRSGDKLPSVRKFALEKKINPNTAAKVYKFLENEGVITSIPSKGNFVSQDVENLQSIQINDLTEEFKDLLEQMRLMCIEKSKILEIVEEAYHGFAN</sequence>
<keyword evidence="3" id="KW-0804">Transcription</keyword>
<dbReference type="CDD" id="cd07377">
    <property type="entry name" value="WHTH_GntR"/>
    <property type="match status" value="1"/>
</dbReference>